<feature type="transmembrane region" description="Helical" evidence="7">
    <location>
        <begin position="932"/>
        <end position="956"/>
    </location>
</feature>
<dbReference type="Gene3D" id="3.30.2090.10">
    <property type="entry name" value="Multidrug efflux transporter AcrB TolC docking domain, DN and DC subdomains"/>
    <property type="match status" value="2"/>
</dbReference>
<keyword evidence="5 7" id="KW-1133">Transmembrane helix</keyword>
<dbReference type="Pfam" id="PF00873">
    <property type="entry name" value="ACR_tran"/>
    <property type="match status" value="2"/>
</dbReference>
<dbReference type="Gene3D" id="3.30.70.1430">
    <property type="entry name" value="Multidrug efflux transporter AcrB pore domain"/>
    <property type="match status" value="2"/>
</dbReference>
<protein>
    <submittedName>
        <fullName evidence="8">Efflux RND transporter permease subunit</fullName>
    </submittedName>
</protein>
<dbReference type="Gene3D" id="3.30.70.1440">
    <property type="entry name" value="Multidrug efflux transporter AcrB pore domain"/>
    <property type="match status" value="1"/>
</dbReference>
<dbReference type="Gene3D" id="3.30.70.1320">
    <property type="entry name" value="Multidrug efflux transporter AcrB pore domain like"/>
    <property type="match status" value="1"/>
</dbReference>
<feature type="transmembrane region" description="Helical" evidence="7">
    <location>
        <begin position="495"/>
        <end position="513"/>
    </location>
</feature>
<feature type="transmembrane region" description="Helical" evidence="7">
    <location>
        <begin position="542"/>
        <end position="562"/>
    </location>
</feature>
<evidence type="ECO:0000256" key="3">
    <source>
        <dbReference type="ARBA" id="ARBA00022475"/>
    </source>
</evidence>
<evidence type="ECO:0000313" key="8">
    <source>
        <dbReference type="EMBL" id="RZD18161.1"/>
    </source>
</evidence>
<dbReference type="Gene3D" id="1.20.1640.10">
    <property type="entry name" value="Multidrug efflux transporter AcrB transmembrane domain"/>
    <property type="match status" value="3"/>
</dbReference>
<comment type="caution">
    <text evidence="8">The sequence shown here is derived from an EMBL/GenBank/DDBJ whole genome shotgun (WGS) entry which is preliminary data.</text>
</comment>
<dbReference type="SUPFAM" id="SSF82693">
    <property type="entry name" value="Multidrug efflux transporter AcrB pore domain, PN1, PN2, PC1 and PC2 subdomains"/>
    <property type="match status" value="2"/>
</dbReference>
<dbReference type="NCBIfam" id="TIGR00914">
    <property type="entry name" value="2A0601"/>
    <property type="match status" value="1"/>
</dbReference>
<feature type="transmembrane region" description="Helical" evidence="7">
    <location>
        <begin position="1048"/>
        <end position="1069"/>
    </location>
</feature>
<feature type="transmembrane region" description="Helical" evidence="7">
    <location>
        <begin position="906"/>
        <end position="926"/>
    </location>
</feature>
<dbReference type="SUPFAM" id="SSF82866">
    <property type="entry name" value="Multidrug efflux transporter AcrB transmembrane domain"/>
    <property type="match status" value="2"/>
</dbReference>
<name>A0A519BLK8_9DELT</name>
<evidence type="ECO:0000256" key="7">
    <source>
        <dbReference type="SAM" id="Phobius"/>
    </source>
</evidence>
<dbReference type="GO" id="GO:0005886">
    <property type="term" value="C:plasma membrane"/>
    <property type="evidence" value="ECO:0007669"/>
    <property type="project" value="UniProtKB-SubCell"/>
</dbReference>
<feature type="transmembrane region" description="Helical" evidence="7">
    <location>
        <begin position="1075"/>
        <end position="1102"/>
    </location>
</feature>
<evidence type="ECO:0000256" key="1">
    <source>
        <dbReference type="ARBA" id="ARBA00004651"/>
    </source>
</evidence>
<evidence type="ECO:0000313" key="9">
    <source>
        <dbReference type="Proteomes" id="UP000319296"/>
    </source>
</evidence>
<dbReference type="PANTHER" id="PTHR32063">
    <property type="match status" value="1"/>
</dbReference>
<keyword evidence="3" id="KW-1003">Cell membrane</keyword>
<gene>
    <name evidence="8" type="ORF">EVG15_07470</name>
</gene>
<evidence type="ECO:0000256" key="5">
    <source>
        <dbReference type="ARBA" id="ARBA00022989"/>
    </source>
</evidence>
<comment type="subcellular location">
    <subcellularLocation>
        <location evidence="1">Cell membrane</location>
        <topology evidence="1">Multi-pass membrane protein</topology>
    </subcellularLocation>
</comment>
<dbReference type="GO" id="GO:0008324">
    <property type="term" value="F:monoatomic cation transmembrane transporter activity"/>
    <property type="evidence" value="ECO:0007669"/>
    <property type="project" value="InterPro"/>
</dbReference>
<dbReference type="GO" id="GO:0042910">
    <property type="term" value="F:xenobiotic transmembrane transporter activity"/>
    <property type="evidence" value="ECO:0007669"/>
    <property type="project" value="TreeGrafter"/>
</dbReference>
<organism evidence="8 9">
    <name type="scientific">Candidatus Acididesulfobacter diazotrophicus</name>
    <dbReference type="NCBI Taxonomy" id="2597226"/>
    <lineage>
        <taxon>Bacteria</taxon>
        <taxon>Deltaproteobacteria</taxon>
        <taxon>Candidatus Acidulodesulfobacterales</taxon>
        <taxon>Candidatus Acididesulfobacter</taxon>
    </lineage>
</organism>
<keyword evidence="2" id="KW-0813">Transport</keyword>
<accession>A0A519BLK8</accession>
<feature type="transmembrane region" description="Helical" evidence="7">
    <location>
        <begin position="12"/>
        <end position="31"/>
    </location>
</feature>
<dbReference type="PRINTS" id="PR00702">
    <property type="entry name" value="ACRIFLAVINRP"/>
</dbReference>
<dbReference type="InterPro" id="IPR004763">
    <property type="entry name" value="CusA-like"/>
</dbReference>
<keyword evidence="4 7" id="KW-0812">Transmembrane</keyword>
<dbReference type="EMBL" id="SGBB01000013">
    <property type="protein sequence ID" value="RZD18161.1"/>
    <property type="molecule type" value="Genomic_DNA"/>
</dbReference>
<feature type="transmembrane region" description="Helical" evidence="7">
    <location>
        <begin position="364"/>
        <end position="385"/>
    </location>
</feature>
<dbReference type="PANTHER" id="PTHR32063:SF19">
    <property type="entry name" value="CATION EFFLUX SYSTEM PROTEIN CUSA"/>
    <property type="match status" value="1"/>
</dbReference>
<reference evidence="8 9" key="1">
    <citation type="journal article" date="2019" name="ISME J.">
        <title>Insights into ecological role of a new deltaproteobacterial order Candidatus Acidulodesulfobacterales by metagenomics and metatranscriptomics.</title>
        <authorList>
            <person name="Tan S."/>
            <person name="Liu J."/>
            <person name="Fang Y."/>
            <person name="Hedlund B.P."/>
            <person name="Lian Z.H."/>
            <person name="Huang L.Y."/>
            <person name="Li J.T."/>
            <person name="Huang L.N."/>
            <person name="Li W.J."/>
            <person name="Jiang H.C."/>
            <person name="Dong H.L."/>
            <person name="Shu W.S."/>
        </authorList>
    </citation>
    <scope>NUCLEOTIDE SEQUENCE [LARGE SCALE GENOMIC DNA]</scope>
    <source>
        <strain evidence="8">AP1</strain>
    </source>
</reference>
<dbReference type="Proteomes" id="UP000319296">
    <property type="component" value="Unassembled WGS sequence"/>
</dbReference>
<feature type="transmembrane region" description="Helical" evidence="7">
    <location>
        <begin position="342"/>
        <end position="359"/>
    </location>
</feature>
<proteinExistence type="predicted"/>
<dbReference type="InterPro" id="IPR027463">
    <property type="entry name" value="AcrB_DN_DC_subdom"/>
</dbReference>
<dbReference type="InterPro" id="IPR001036">
    <property type="entry name" value="Acrflvin-R"/>
</dbReference>
<evidence type="ECO:0000256" key="6">
    <source>
        <dbReference type="ARBA" id="ARBA00023136"/>
    </source>
</evidence>
<feature type="transmembrane region" description="Helical" evidence="7">
    <location>
        <begin position="880"/>
        <end position="899"/>
    </location>
</feature>
<dbReference type="SUPFAM" id="SSF82714">
    <property type="entry name" value="Multidrug efflux transporter AcrB TolC docking domain, DN and DC subdomains"/>
    <property type="match status" value="2"/>
</dbReference>
<feature type="transmembrane region" description="Helical" evidence="7">
    <location>
        <begin position="458"/>
        <end position="475"/>
    </location>
</feature>
<sequence length="1114" mass="123969">MIKKLIDYCIENQFIVLIFMLFLGFFGIMAVKNIRLNALPDIAPTEVIIQTNWSGEPPNLINLRVTYPIESYLLSAPKVKEVRGTSMYGSSFVTVVFNRGTSISWARAQILAYMNQIKTLLPPGVIPVLGPYANAMGWVYMYGLIDKNHNENLEQLRTIQQYYLRYALESVHGVAQVATYGGFKKEYQVTLNPRALQYYNISIQQITSYIKSSNNDIGARVIDSSSGAEHIVFVKGYLHTLKEIRNIVVGQTANHVPILVKNIGSVEKVPASQRSYSDLNGNGQIIGGVVIMQQGANTLNVINAVKKKIKSLEPSLPKGVRIITTYDESTLIHRSINTLKTTLLEIIIIVMLVCIIFLFHFRSALVVIIMMPFAILGAFLAMYLLHISANIMSLSGIALAVGAMVDSSIVMIENAHSYIERLEHNPDSVPEHIKAIKDKKKAKKVYIAESAKEMGKPLFFSLIIIAAGFLPIFYLSGEVGALFKPLAYTKTFSMLFAALISVTLVPILMVHLIKGKIKPIDKNPVNRFLAYIYKPVLKFVMLYKYIFIGLILILMVMTYFVYTRIGSEFMPPLNEGTLLYMPSALPGYSGTDALKLIQIEDRIIKSFPEVKMVTAKAGRADTALDPAGLSMTETVINLTRRATWPNGMTVTKLISKLNKALNIPGLVNVWTMPIKNRIEMTSAGLRTPIGIKVYGSNVNILQNISAKIASALYMVKGTQSAFANRINNRPYIEISPDYIKMGFYGMTLKEIDDAVDASIGGKTITTLYNGLARYPLSVRYPYAYRNSLSAIRNILVKTKNGPYIPLKEAANVKYIVGPDFVSSQGGIPDDIIDITLKTKNMVGWVKTAKKMISKMVHLPAGYHIVFSGEYKSLQNANKKLLLIIPLTILIIFLLIYLNFKSIPLSLIVMLSVPFALIGGFFYIYLMHITLSIAVWVGFIALIGVSTEIGMVMITVLDSMFKEREIAAVTALEDLESSGISDVSMVHKKINDAFPPDDKIQNTQNIEVMRDTQNTQDTQEKHEGNYKKLSKQDIEDISATGAIKRLRPVVMTSFAIIFGLLPAMFAYGAGARTTKFIAAPMIGGMITATILNLLMLPAIYSMWKQYEIKKKEKNK</sequence>
<evidence type="ECO:0000256" key="4">
    <source>
        <dbReference type="ARBA" id="ARBA00022692"/>
    </source>
</evidence>
<evidence type="ECO:0000256" key="2">
    <source>
        <dbReference type="ARBA" id="ARBA00022448"/>
    </source>
</evidence>
<dbReference type="AlphaFoldDB" id="A0A519BLK8"/>
<keyword evidence="6 7" id="KW-0472">Membrane</keyword>